<keyword evidence="4" id="KW-1185">Reference proteome</keyword>
<dbReference type="AlphaFoldDB" id="A0AA38X2X2"/>
<keyword evidence="2" id="KW-0472">Membrane</keyword>
<name>A0AA38X2X2_9EURO</name>
<evidence type="ECO:0000256" key="1">
    <source>
        <dbReference type="SAM" id="MobiDB-lite"/>
    </source>
</evidence>
<accession>A0AA38X2X2</accession>
<comment type="caution">
    <text evidence="3">The sequence shown here is derived from an EMBL/GenBank/DDBJ whole genome shotgun (WGS) entry which is preliminary data.</text>
</comment>
<sequence>MSSQHSSSCGTGEESDTLLDSDSPIAADMPSSASPGARFVKIKLPEAFSQSITFKSTHNLPFDIEHTGDGFLRIYTNLDDMAERISDVASEALKEACKEAARSKTTKVYRKLHEYSHFFLLMLAMIVIQKGLHFTLQYYDKGHLGMAMLGAGGLLAATHIIFKFSKIDLVYTP</sequence>
<evidence type="ECO:0000313" key="3">
    <source>
        <dbReference type="EMBL" id="KAJ9605849.1"/>
    </source>
</evidence>
<reference evidence="3" key="1">
    <citation type="submission" date="2022-10" db="EMBL/GenBank/DDBJ databases">
        <title>Culturing micro-colonial fungi from biological soil crusts in the Mojave desert and describing Neophaeococcomyces mojavensis, and introducing the new genera and species Taxawa tesnikishii.</title>
        <authorList>
            <person name="Kurbessoian T."/>
            <person name="Stajich J.E."/>
        </authorList>
    </citation>
    <scope>NUCLEOTIDE SEQUENCE</scope>
    <source>
        <strain evidence="3">TK_41</strain>
    </source>
</reference>
<evidence type="ECO:0000256" key="2">
    <source>
        <dbReference type="SAM" id="Phobius"/>
    </source>
</evidence>
<feature type="transmembrane region" description="Helical" evidence="2">
    <location>
        <begin position="112"/>
        <end position="132"/>
    </location>
</feature>
<keyword evidence="2" id="KW-1133">Transmembrane helix</keyword>
<feature type="region of interest" description="Disordered" evidence="1">
    <location>
        <begin position="1"/>
        <end position="32"/>
    </location>
</feature>
<proteinExistence type="predicted"/>
<protein>
    <submittedName>
        <fullName evidence="3">Uncharacterized protein</fullName>
    </submittedName>
</protein>
<feature type="transmembrane region" description="Helical" evidence="2">
    <location>
        <begin position="144"/>
        <end position="162"/>
    </location>
</feature>
<dbReference type="EMBL" id="JAPDRK010000015">
    <property type="protein sequence ID" value="KAJ9605849.1"/>
    <property type="molecule type" value="Genomic_DNA"/>
</dbReference>
<gene>
    <name evidence="3" type="ORF">H2200_009698</name>
</gene>
<organism evidence="3 4">
    <name type="scientific">Cladophialophora chaetospira</name>
    <dbReference type="NCBI Taxonomy" id="386627"/>
    <lineage>
        <taxon>Eukaryota</taxon>
        <taxon>Fungi</taxon>
        <taxon>Dikarya</taxon>
        <taxon>Ascomycota</taxon>
        <taxon>Pezizomycotina</taxon>
        <taxon>Eurotiomycetes</taxon>
        <taxon>Chaetothyriomycetidae</taxon>
        <taxon>Chaetothyriales</taxon>
        <taxon>Herpotrichiellaceae</taxon>
        <taxon>Cladophialophora</taxon>
    </lineage>
</organism>
<dbReference type="Proteomes" id="UP001172673">
    <property type="component" value="Unassembled WGS sequence"/>
</dbReference>
<keyword evidence="2" id="KW-0812">Transmembrane</keyword>
<evidence type="ECO:0000313" key="4">
    <source>
        <dbReference type="Proteomes" id="UP001172673"/>
    </source>
</evidence>
<feature type="compositionally biased region" description="Polar residues" evidence="1">
    <location>
        <begin position="1"/>
        <end position="10"/>
    </location>
</feature>